<protein>
    <submittedName>
        <fullName evidence="1">Uncharacterized protein</fullName>
    </submittedName>
</protein>
<reference evidence="1" key="2">
    <citation type="journal article" date="2023" name="IMA Fungus">
        <title>Comparative genomic study of the Penicillium genus elucidates a diverse pangenome and 15 lateral gene transfer events.</title>
        <authorList>
            <person name="Petersen C."/>
            <person name="Sorensen T."/>
            <person name="Nielsen M.R."/>
            <person name="Sondergaard T.E."/>
            <person name="Sorensen J.L."/>
            <person name="Fitzpatrick D.A."/>
            <person name="Frisvad J.C."/>
            <person name="Nielsen K.L."/>
        </authorList>
    </citation>
    <scope>NUCLEOTIDE SEQUENCE</scope>
    <source>
        <strain evidence="1">IBT 15544</strain>
    </source>
</reference>
<organism evidence="1 2">
    <name type="scientific">Penicillium cinerascens</name>
    <dbReference type="NCBI Taxonomy" id="70096"/>
    <lineage>
        <taxon>Eukaryota</taxon>
        <taxon>Fungi</taxon>
        <taxon>Dikarya</taxon>
        <taxon>Ascomycota</taxon>
        <taxon>Pezizomycotina</taxon>
        <taxon>Eurotiomycetes</taxon>
        <taxon>Eurotiomycetidae</taxon>
        <taxon>Eurotiales</taxon>
        <taxon>Aspergillaceae</taxon>
        <taxon>Penicillium</taxon>
    </lineage>
</organism>
<dbReference type="OrthoDB" id="4362234at2759"/>
<comment type="caution">
    <text evidence="1">The sequence shown here is derived from an EMBL/GenBank/DDBJ whole genome shotgun (WGS) entry which is preliminary data.</text>
</comment>
<keyword evidence="2" id="KW-1185">Reference proteome</keyword>
<evidence type="ECO:0000313" key="1">
    <source>
        <dbReference type="EMBL" id="KAJ5204882.1"/>
    </source>
</evidence>
<dbReference type="AlphaFoldDB" id="A0A9W9MP27"/>
<gene>
    <name evidence="1" type="ORF">N7498_005761</name>
</gene>
<dbReference type="GeneID" id="83180124"/>
<dbReference type="RefSeq" id="XP_058309361.1">
    <property type="nucleotide sequence ID" value="XM_058452823.1"/>
</dbReference>
<reference evidence="1" key="1">
    <citation type="submission" date="2022-12" db="EMBL/GenBank/DDBJ databases">
        <authorList>
            <person name="Petersen C."/>
        </authorList>
    </citation>
    <scope>NUCLEOTIDE SEQUENCE</scope>
    <source>
        <strain evidence="1">IBT 15544</strain>
    </source>
</reference>
<dbReference type="EMBL" id="JAPQKR010000012">
    <property type="protein sequence ID" value="KAJ5204882.1"/>
    <property type="molecule type" value="Genomic_DNA"/>
</dbReference>
<sequence>MTDPSQKDWAWRIVILHADGDNPTTLYGRKSRFDSIAEFLDWYSSWYDHLSLDQVRKQILSLYGDDDDEV</sequence>
<accession>A0A9W9MP27</accession>
<dbReference type="Proteomes" id="UP001150904">
    <property type="component" value="Unassembled WGS sequence"/>
</dbReference>
<evidence type="ECO:0000313" key="2">
    <source>
        <dbReference type="Proteomes" id="UP001150904"/>
    </source>
</evidence>
<proteinExistence type="predicted"/>
<name>A0A9W9MP27_9EURO</name>